<gene>
    <name evidence="1" type="ORF">AVEN_33882_1</name>
</gene>
<evidence type="ECO:0000313" key="2">
    <source>
        <dbReference type="Proteomes" id="UP000499080"/>
    </source>
</evidence>
<sequence>MAMFQSLKICFEPKKSLTYREEKSGKISGINVDELLTADDDLMVFAGVTEEDILSEITDEMENNDTNPSQSLFTSQEALQSVRSLRAFCSSLSSTNGHFRALNSMQTLLIDLTV</sequence>
<accession>A0A4Y2FQS6</accession>
<name>A0A4Y2FQS6_ARAVE</name>
<protein>
    <submittedName>
        <fullName evidence="1">Uncharacterized protein</fullName>
    </submittedName>
</protein>
<comment type="caution">
    <text evidence="1">The sequence shown here is derived from an EMBL/GenBank/DDBJ whole genome shotgun (WGS) entry which is preliminary data.</text>
</comment>
<proteinExistence type="predicted"/>
<keyword evidence="2" id="KW-1185">Reference proteome</keyword>
<dbReference type="EMBL" id="BGPR01174641">
    <property type="protein sequence ID" value="GBM42689.1"/>
    <property type="molecule type" value="Genomic_DNA"/>
</dbReference>
<reference evidence="1 2" key="1">
    <citation type="journal article" date="2019" name="Sci. Rep.">
        <title>Orb-weaving spider Araneus ventricosus genome elucidates the spidroin gene catalogue.</title>
        <authorList>
            <person name="Kono N."/>
            <person name="Nakamura H."/>
            <person name="Ohtoshi R."/>
            <person name="Moran D.A.P."/>
            <person name="Shinohara A."/>
            <person name="Yoshida Y."/>
            <person name="Fujiwara M."/>
            <person name="Mori M."/>
            <person name="Tomita M."/>
            <person name="Arakawa K."/>
        </authorList>
    </citation>
    <scope>NUCLEOTIDE SEQUENCE [LARGE SCALE GENOMIC DNA]</scope>
</reference>
<evidence type="ECO:0000313" key="1">
    <source>
        <dbReference type="EMBL" id="GBM42689.1"/>
    </source>
</evidence>
<dbReference type="AlphaFoldDB" id="A0A4Y2FQS6"/>
<organism evidence="1 2">
    <name type="scientific">Araneus ventricosus</name>
    <name type="common">Orbweaver spider</name>
    <name type="synonym">Epeira ventricosa</name>
    <dbReference type="NCBI Taxonomy" id="182803"/>
    <lineage>
        <taxon>Eukaryota</taxon>
        <taxon>Metazoa</taxon>
        <taxon>Ecdysozoa</taxon>
        <taxon>Arthropoda</taxon>
        <taxon>Chelicerata</taxon>
        <taxon>Arachnida</taxon>
        <taxon>Araneae</taxon>
        <taxon>Araneomorphae</taxon>
        <taxon>Entelegynae</taxon>
        <taxon>Araneoidea</taxon>
        <taxon>Araneidae</taxon>
        <taxon>Araneus</taxon>
    </lineage>
</organism>
<dbReference type="Proteomes" id="UP000499080">
    <property type="component" value="Unassembled WGS sequence"/>
</dbReference>